<name>A0AC60P7L8_IXOPE</name>
<reference evidence="1 2" key="1">
    <citation type="journal article" date="2020" name="Cell">
        <title>Large-Scale Comparative Analyses of Tick Genomes Elucidate Their Genetic Diversity and Vector Capacities.</title>
        <authorList>
            <consortium name="Tick Genome and Microbiome Consortium (TIGMIC)"/>
            <person name="Jia N."/>
            <person name="Wang J."/>
            <person name="Shi W."/>
            <person name="Du L."/>
            <person name="Sun Y."/>
            <person name="Zhan W."/>
            <person name="Jiang J.F."/>
            <person name="Wang Q."/>
            <person name="Zhang B."/>
            <person name="Ji P."/>
            <person name="Bell-Sakyi L."/>
            <person name="Cui X.M."/>
            <person name="Yuan T.T."/>
            <person name="Jiang B.G."/>
            <person name="Yang W.F."/>
            <person name="Lam T.T."/>
            <person name="Chang Q.C."/>
            <person name="Ding S.J."/>
            <person name="Wang X.J."/>
            <person name="Zhu J.G."/>
            <person name="Ruan X.D."/>
            <person name="Zhao L."/>
            <person name="Wei J.T."/>
            <person name="Ye R.Z."/>
            <person name="Que T.C."/>
            <person name="Du C.H."/>
            <person name="Zhou Y.H."/>
            <person name="Cheng J.X."/>
            <person name="Dai P.F."/>
            <person name="Guo W.B."/>
            <person name="Han X.H."/>
            <person name="Huang E.J."/>
            <person name="Li L.F."/>
            <person name="Wei W."/>
            <person name="Gao Y.C."/>
            <person name="Liu J.Z."/>
            <person name="Shao H.Z."/>
            <person name="Wang X."/>
            <person name="Wang C.C."/>
            <person name="Yang T.C."/>
            <person name="Huo Q.B."/>
            <person name="Li W."/>
            <person name="Chen H.Y."/>
            <person name="Chen S.E."/>
            <person name="Zhou L.G."/>
            <person name="Ni X.B."/>
            <person name="Tian J.H."/>
            <person name="Sheng Y."/>
            <person name="Liu T."/>
            <person name="Pan Y.S."/>
            <person name="Xia L.Y."/>
            <person name="Li J."/>
            <person name="Zhao F."/>
            <person name="Cao W.C."/>
        </authorList>
    </citation>
    <scope>NUCLEOTIDE SEQUENCE [LARGE SCALE GENOMIC DNA]</scope>
    <source>
        <strain evidence="1">Iper-2018</strain>
    </source>
</reference>
<proteinExistence type="predicted"/>
<sequence>MGKWTAQEPRPPELRKQACLPAWEGRSCENLTHGRDQNLTGGWQMYLGGIQPRPSALPPSALQKLHEDHAAPWLLAVSPERDRANCTGTAGAGLSWDVGAAGEPPPRREGARCPWVGFGVLRAAARSSSKTWVALDSIRGAGPRRATSAYEPCARNDQRFLASRTPVYGKRGPKWCIASPGGPRRVQTYPGFGSTTRMPFSPDTGKPRTARRGWLVGHPRVGPLGGSQGAQQEGPPGAKHCLRRHHRQALGHCREDGGRGRVRIMPPRVRQPPALRQRSGVDRSTLPTRPILTLSVIQALALTGKKKYTADEIREQTNRSHAFAFTTHKKCLGVPRAFLCGVSFPSVVRHGLKVLLLLDNRSAHPVNPLLSAVEILFLPPNTTAKLQPMDQGVIANLKVHYQNHL</sequence>
<evidence type="ECO:0000313" key="1">
    <source>
        <dbReference type="EMBL" id="KAG0415492.1"/>
    </source>
</evidence>
<comment type="caution">
    <text evidence="1">The sequence shown here is derived from an EMBL/GenBank/DDBJ whole genome shotgun (WGS) entry which is preliminary data.</text>
</comment>
<protein>
    <submittedName>
        <fullName evidence="1">Uncharacterized protein</fullName>
    </submittedName>
</protein>
<organism evidence="1 2">
    <name type="scientific">Ixodes persulcatus</name>
    <name type="common">Taiga tick</name>
    <dbReference type="NCBI Taxonomy" id="34615"/>
    <lineage>
        <taxon>Eukaryota</taxon>
        <taxon>Metazoa</taxon>
        <taxon>Ecdysozoa</taxon>
        <taxon>Arthropoda</taxon>
        <taxon>Chelicerata</taxon>
        <taxon>Arachnida</taxon>
        <taxon>Acari</taxon>
        <taxon>Parasitiformes</taxon>
        <taxon>Ixodida</taxon>
        <taxon>Ixodoidea</taxon>
        <taxon>Ixodidae</taxon>
        <taxon>Ixodinae</taxon>
        <taxon>Ixodes</taxon>
    </lineage>
</organism>
<accession>A0AC60P7L8</accession>
<dbReference type="EMBL" id="JABSTQ010011063">
    <property type="protein sequence ID" value="KAG0415492.1"/>
    <property type="molecule type" value="Genomic_DNA"/>
</dbReference>
<keyword evidence="2" id="KW-1185">Reference proteome</keyword>
<gene>
    <name evidence="1" type="ORF">HPB47_007334</name>
</gene>
<dbReference type="Proteomes" id="UP000805193">
    <property type="component" value="Unassembled WGS sequence"/>
</dbReference>
<evidence type="ECO:0000313" key="2">
    <source>
        <dbReference type="Proteomes" id="UP000805193"/>
    </source>
</evidence>